<sequence>MLLLQHTLSMSGVITGMDLLSRVYVPFDSTGNKAFGMGAAEKSAYDPMNKIAYAVSEQAVLSVVDYADPKNPQILFGIDLTDTVAAGTGSITDVTVCGGLVAIGATAKVKTEPGVVTIYSSANATTPATMKQKYVVGPLPDMVAWNHDCTKIAVANEGEGVYTGDGLVDPVGSVSIIEGFDVGGMDGEVKTVDFAAVAETDEALKAKGVHLPLELKAQEFYDVHSAHFSGLLNFTASRAAYSPATQLEPEYLTWSSDGAKVYANCQENSAIVTIDVETHTATRLDALPLKDWSEDGTTEGIDTVKDGKCVLEHKPGFKSMRHPDAIATLTVDGIDYIVTANEGDDKEYGDYESKQKFKDVIDTNETFTNEFQEFSFFAPDVGSDAYANFGDTKMSITIGSSGVDYSDPTKPVFKGAVGFGGRGLSIWKASDMSLVWDSGSMLEKNQCLHYPWSHNSVHDEEFAMIRDSDGNVGTLFDAEKSGQVSTTAPYLVIQDGWTSLQETIWEINDKEEDGCDVADEDVAEGRGCDATYCACPLGKTVDERSLKDGAGPEAVVVGEACGYQIMVTATEKQGTAFVFDVSIPASPDLLFVQHLSPASETKNPSVAYDDGTLGEVDPESMTFLAAADSPTGYAGVMFAGAWSGTLSLYEFKKADGSKCSTCPAGCTPGPNYPATQDRRELLFASTVTCPAGCVAA</sequence>
<accession>A0A2S1TJM9</accession>
<protein>
    <submittedName>
        <fullName evidence="2">Alkaline phosphatase</fullName>
    </submittedName>
</protein>
<dbReference type="InterPro" id="IPR055188">
    <property type="entry name" value="Choice_anch_I"/>
</dbReference>
<dbReference type="InterPro" id="IPR052956">
    <property type="entry name" value="Mesenchyme-surface_protein"/>
</dbReference>
<name>A0A2S1TJM9_EMIHU</name>
<feature type="domain" description="Choice-of-anchor I" evidence="1">
    <location>
        <begin position="37"/>
        <end position="444"/>
    </location>
</feature>
<proteinExistence type="evidence at transcript level"/>
<dbReference type="Pfam" id="PF22494">
    <property type="entry name" value="choice_anch_I"/>
    <property type="match status" value="1"/>
</dbReference>
<dbReference type="AlphaFoldDB" id="A0A2S1TJM9"/>
<dbReference type="SUPFAM" id="SSF51004">
    <property type="entry name" value="C-terminal (heme d1) domain of cytochrome cd1-nitrite reductase"/>
    <property type="match status" value="1"/>
</dbReference>
<reference evidence="2" key="1">
    <citation type="submission" date="2017-11" db="EMBL/GenBank/DDBJ databases">
        <title>Identification and expression characterization of PhoAaty-type alkaline phosphatase in Emiliania huxleyi.</title>
        <authorList>
            <person name="Li T."/>
            <person name="Lin S."/>
            <person name="Lin X."/>
            <person name="Guo C."/>
            <person name="Zhang Y."/>
            <person name="Wang C."/>
        </authorList>
    </citation>
    <scope>NUCLEOTIDE SEQUENCE</scope>
    <source>
        <strain evidence="2">PML B92/11</strain>
    </source>
</reference>
<dbReference type="EMBL" id="MG572018">
    <property type="protein sequence ID" value="AWI47784.1"/>
    <property type="molecule type" value="mRNA"/>
</dbReference>
<dbReference type="PANTHER" id="PTHR46928:SF1">
    <property type="entry name" value="MESENCHYME-SPECIFIC CELL SURFACE GLYCOPROTEIN"/>
    <property type="match status" value="1"/>
</dbReference>
<organism evidence="2">
    <name type="scientific">Emiliania huxleyi</name>
    <name type="common">Coccolithophore</name>
    <name type="synonym">Pontosphaera huxleyi</name>
    <dbReference type="NCBI Taxonomy" id="2903"/>
    <lineage>
        <taxon>Eukaryota</taxon>
        <taxon>Haptista</taxon>
        <taxon>Haptophyta</taxon>
        <taxon>Prymnesiophyceae</taxon>
        <taxon>Isochrysidales</taxon>
        <taxon>Noelaerhabdaceae</taxon>
        <taxon>Emiliania</taxon>
    </lineage>
</organism>
<evidence type="ECO:0000259" key="1">
    <source>
        <dbReference type="Pfam" id="PF22494"/>
    </source>
</evidence>
<dbReference type="InterPro" id="IPR011048">
    <property type="entry name" value="Haem_d1_sf"/>
</dbReference>
<evidence type="ECO:0000313" key="2">
    <source>
        <dbReference type="EMBL" id="AWI47784.1"/>
    </source>
</evidence>
<dbReference type="PANTHER" id="PTHR46928">
    <property type="entry name" value="MESENCHYME-SPECIFIC CELL SURFACE GLYCOPROTEIN"/>
    <property type="match status" value="1"/>
</dbReference>